<organism evidence="1 2">
    <name type="scientific">Clostridium ganghwense</name>
    <dbReference type="NCBI Taxonomy" id="312089"/>
    <lineage>
        <taxon>Bacteria</taxon>
        <taxon>Bacillati</taxon>
        <taxon>Bacillota</taxon>
        <taxon>Clostridia</taxon>
        <taxon>Eubacteriales</taxon>
        <taxon>Clostridiaceae</taxon>
        <taxon>Clostridium</taxon>
    </lineage>
</organism>
<dbReference type="RefSeq" id="WP_268047434.1">
    <property type="nucleotide sequence ID" value="NZ_JAPQES010000001.1"/>
</dbReference>
<name>A0ABT4CJ83_9CLOT</name>
<evidence type="ECO:0000313" key="2">
    <source>
        <dbReference type="Proteomes" id="UP001079657"/>
    </source>
</evidence>
<accession>A0ABT4CJ83</accession>
<sequence length="64" mass="7810">MNHKQNHLERHPYITGNEKIYESKEVEIAREAEVENVKNTFEDMNKKYNTERENIEHKYGHDSY</sequence>
<comment type="caution">
    <text evidence="1">The sequence shown here is derived from an EMBL/GenBank/DDBJ whole genome shotgun (WGS) entry which is preliminary data.</text>
</comment>
<proteinExistence type="predicted"/>
<protein>
    <submittedName>
        <fullName evidence="1">Uncharacterized protein</fullName>
    </submittedName>
</protein>
<gene>
    <name evidence="1" type="ORF">OXH55_00425</name>
</gene>
<evidence type="ECO:0000313" key="1">
    <source>
        <dbReference type="EMBL" id="MCY6369109.1"/>
    </source>
</evidence>
<dbReference type="Proteomes" id="UP001079657">
    <property type="component" value="Unassembled WGS sequence"/>
</dbReference>
<reference evidence="1" key="1">
    <citation type="submission" date="2022-12" db="EMBL/GenBank/DDBJ databases">
        <authorList>
            <person name="Wang J."/>
        </authorList>
    </citation>
    <scope>NUCLEOTIDE SEQUENCE</scope>
    <source>
        <strain evidence="1">HY-42-06</strain>
    </source>
</reference>
<keyword evidence="2" id="KW-1185">Reference proteome</keyword>
<dbReference type="EMBL" id="JAPQES010000001">
    <property type="protein sequence ID" value="MCY6369109.1"/>
    <property type="molecule type" value="Genomic_DNA"/>
</dbReference>